<protein>
    <submittedName>
        <fullName evidence="1">Uncharacterized protein</fullName>
    </submittedName>
</protein>
<dbReference type="EMBL" id="SGPM01000002">
    <property type="protein sequence ID" value="THH33868.1"/>
    <property type="molecule type" value="Genomic_DNA"/>
</dbReference>
<sequence length="208" mass="23376">MATRPAPTAGSEASIACAYSLTPSPSTPNADTDTHSDEFADVKAVKLLRRGRRLQQVEAVYGKINPEDASVHHAPPPPAVIPKLRKEFFDSPFFRRFHVQKPILEPMEYRERYLAHLDGNPDCLPIPGQLIAMALVVWAATFGVDEYGQVIQEEDPHEFQQRAELVNEMLQEMLYLVDLHGIIRKPTWDGVKLLLLLLPLTQGKLPSF</sequence>
<evidence type="ECO:0000313" key="2">
    <source>
        <dbReference type="Proteomes" id="UP000308730"/>
    </source>
</evidence>
<reference evidence="1 2" key="1">
    <citation type="submission" date="2019-02" db="EMBL/GenBank/DDBJ databases">
        <title>Genome sequencing of the rare red list fungi Antrodiella citrinella (Flaviporus citrinellus).</title>
        <authorList>
            <person name="Buettner E."/>
            <person name="Kellner H."/>
        </authorList>
    </citation>
    <scope>NUCLEOTIDE SEQUENCE [LARGE SCALE GENOMIC DNA]</scope>
    <source>
        <strain evidence="1 2">DSM 108506</strain>
    </source>
</reference>
<dbReference type="Proteomes" id="UP000308730">
    <property type="component" value="Unassembled WGS sequence"/>
</dbReference>
<name>A0A4S4N773_9APHY</name>
<organism evidence="1 2">
    <name type="scientific">Antrodiella citrinella</name>
    <dbReference type="NCBI Taxonomy" id="2447956"/>
    <lineage>
        <taxon>Eukaryota</taxon>
        <taxon>Fungi</taxon>
        <taxon>Dikarya</taxon>
        <taxon>Basidiomycota</taxon>
        <taxon>Agaricomycotina</taxon>
        <taxon>Agaricomycetes</taxon>
        <taxon>Polyporales</taxon>
        <taxon>Steccherinaceae</taxon>
        <taxon>Antrodiella</taxon>
    </lineage>
</organism>
<accession>A0A4S4N773</accession>
<evidence type="ECO:0000313" key="1">
    <source>
        <dbReference type="EMBL" id="THH33868.1"/>
    </source>
</evidence>
<dbReference type="OrthoDB" id="3263880at2759"/>
<comment type="caution">
    <text evidence="1">The sequence shown here is derived from an EMBL/GenBank/DDBJ whole genome shotgun (WGS) entry which is preliminary data.</text>
</comment>
<keyword evidence="2" id="KW-1185">Reference proteome</keyword>
<proteinExistence type="predicted"/>
<gene>
    <name evidence="1" type="ORF">EUX98_g216</name>
</gene>
<dbReference type="AlphaFoldDB" id="A0A4S4N773"/>